<keyword evidence="3" id="KW-1185">Reference proteome</keyword>
<comment type="caution">
    <text evidence="2">The sequence shown here is derived from an EMBL/GenBank/DDBJ whole genome shotgun (WGS) entry which is preliminary data.</text>
</comment>
<accession>A0AAD8Q6T2</accession>
<dbReference type="EMBL" id="JAHLJV010000014">
    <property type="protein sequence ID" value="KAK1595709.1"/>
    <property type="molecule type" value="Genomic_DNA"/>
</dbReference>
<keyword evidence="1" id="KW-0732">Signal</keyword>
<name>A0AAD8Q6T2_9PEZI</name>
<evidence type="ECO:0008006" key="4">
    <source>
        <dbReference type="Google" id="ProtNLM"/>
    </source>
</evidence>
<dbReference type="GeneID" id="85449429"/>
<evidence type="ECO:0000313" key="2">
    <source>
        <dbReference type="EMBL" id="KAK1595709.1"/>
    </source>
</evidence>
<proteinExistence type="predicted"/>
<evidence type="ECO:0000313" key="3">
    <source>
        <dbReference type="Proteomes" id="UP001230504"/>
    </source>
</evidence>
<feature type="signal peptide" evidence="1">
    <location>
        <begin position="1"/>
        <end position="37"/>
    </location>
</feature>
<reference evidence="2" key="1">
    <citation type="submission" date="2021-06" db="EMBL/GenBank/DDBJ databases">
        <title>Comparative genomics, transcriptomics and evolutionary studies reveal genomic signatures of adaptation to plant cell wall in hemibiotrophic fungi.</title>
        <authorList>
            <consortium name="DOE Joint Genome Institute"/>
            <person name="Baroncelli R."/>
            <person name="Diaz J.F."/>
            <person name="Benocci T."/>
            <person name="Peng M."/>
            <person name="Battaglia E."/>
            <person name="Haridas S."/>
            <person name="Andreopoulos W."/>
            <person name="Labutti K."/>
            <person name="Pangilinan J."/>
            <person name="Floch G.L."/>
            <person name="Makela M.R."/>
            <person name="Henrissat B."/>
            <person name="Grigoriev I.V."/>
            <person name="Crouch J.A."/>
            <person name="De Vries R.P."/>
            <person name="Sukno S.A."/>
            <person name="Thon M.R."/>
        </authorList>
    </citation>
    <scope>NUCLEOTIDE SEQUENCE</scope>
    <source>
        <strain evidence="2">CBS 125086</strain>
    </source>
</reference>
<dbReference type="Proteomes" id="UP001230504">
    <property type="component" value="Unassembled WGS sequence"/>
</dbReference>
<sequence>MRTFHAVSRHIGHLRPTSIGRRNWFFFILPFLHFALGELPRSPNTQDCQTGTRTSDAHQSISGISLFGTRPPHLWLKFRPLNRCTFVCPMSLRHISACWFSDDVET</sequence>
<protein>
    <recommendedName>
        <fullName evidence="4">Secreted protein</fullName>
    </recommendedName>
</protein>
<gene>
    <name evidence="2" type="ORF">LY79DRAFT_88918</name>
</gene>
<feature type="chain" id="PRO_5042272940" description="Secreted protein" evidence="1">
    <location>
        <begin position="38"/>
        <end position="106"/>
    </location>
</feature>
<dbReference type="AlphaFoldDB" id="A0AAD8Q6T2"/>
<evidence type="ECO:0000256" key="1">
    <source>
        <dbReference type="SAM" id="SignalP"/>
    </source>
</evidence>
<dbReference type="RefSeq" id="XP_060416686.1">
    <property type="nucleotide sequence ID" value="XM_060565189.1"/>
</dbReference>
<organism evidence="2 3">
    <name type="scientific">Colletotrichum navitas</name>
    <dbReference type="NCBI Taxonomy" id="681940"/>
    <lineage>
        <taxon>Eukaryota</taxon>
        <taxon>Fungi</taxon>
        <taxon>Dikarya</taxon>
        <taxon>Ascomycota</taxon>
        <taxon>Pezizomycotina</taxon>
        <taxon>Sordariomycetes</taxon>
        <taxon>Hypocreomycetidae</taxon>
        <taxon>Glomerellales</taxon>
        <taxon>Glomerellaceae</taxon>
        <taxon>Colletotrichum</taxon>
        <taxon>Colletotrichum graminicola species complex</taxon>
    </lineage>
</organism>